<feature type="transmembrane region" description="Helical" evidence="6">
    <location>
        <begin position="273"/>
        <end position="297"/>
    </location>
</feature>
<proteinExistence type="predicted"/>
<evidence type="ECO:0000256" key="5">
    <source>
        <dbReference type="SAM" id="MobiDB-lite"/>
    </source>
</evidence>
<feature type="transmembrane region" description="Helical" evidence="6">
    <location>
        <begin position="416"/>
        <end position="436"/>
    </location>
</feature>
<evidence type="ECO:0000256" key="2">
    <source>
        <dbReference type="ARBA" id="ARBA00022692"/>
    </source>
</evidence>
<keyword evidence="8" id="KW-1185">Reference proteome</keyword>
<evidence type="ECO:0000313" key="9">
    <source>
        <dbReference type="WBParaSite" id="PSAMB.scaffold4627size14032.g24828.t1"/>
    </source>
</evidence>
<keyword evidence="4 6" id="KW-0472">Membrane</keyword>
<feature type="transmembrane region" description="Helical" evidence="6">
    <location>
        <begin position="76"/>
        <end position="97"/>
    </location>
</feature>
<protein>
    <submittedName>
        <fullName evidence="9">Amino acid transporter transmembrane domain-containing protein</fullName>
    </submittedName>
</protein>
<dbReference type="Pfam" id="PF01490">
    <property type="entry name" value="Aa_trans"/>
    <property type="match status" value="1"/>
</dbReference>
<dbReference type="WBParaSite" id="PSAMB.scaffold4627size14032.g24828.t1">
    <property type="protein sequence ID" value="PSAMB.scaffold4627size14032.g24828.t1"/>
    <property type="gene ID" value="PSAMB.scaffold4627size14032.g24828"/>
</dbReference>
<organism evidence="8 9">
    <name type="scientific">Plectus sambesii</name>
    <dbReference type="NCBI Taxonomy" id="2011161"/>
    <lineage>
        <taxon>Eukaryota</taxon>
        <taxon>Metazoa</taxon>
        <taxon>Ecdysozoa</taxon>
        <taxon>Nematoda</taxon>
        <taxon>Chromadorea</taxon>
        <taxon>Plectida</taxon>
        <taxon>Plectina</taxon>
        <taxon>Plectoidea</taxon>
        <taxon>Plectidae</taxon>
        <taxon>Plectus</taxon>
    </lineage>
</organism>
<feature type="transmembrane region" description="Helical" evidence="6">
    <location>
        <begin position="385"/>
        <end position="409"/>
    </location>
</feature>
<feature type="region of interest" description="Disordered" evidence="5">
    <location>
        <begin position="1"/>
        <end position="25"/>
    </location>
</feature>
<keyword evidence="2 6" id="KW-0812">Transmembrane</keyword>
<evidence type="ECO:0000259" key="7">
    <source>
        <dbReference type="Pfam" id="PF01490"/>
    </source>
</evidence>
<feature type="transmembrane region" description="Helical" evidence="6">
    <location>
        <begin position="243"/>
        <end position="261"/>
    </location>
</feature>
<dbReference type="PANTHER" id="PTHR22950:SF472">
    <property type="entry name" value="AMINO ACID TRANSPORTER TRANSMEMBRANE DOMAIN-CONTAINING PROTEIN"/>
    <property type="match status" value="1"/>
</dbReference>
<name>A0A914WMU9_9BILA</name>
<evidence type="ECO:0000256" key="6">
    <source>
        <dbReference type="SAM" id="Phobius"/>
    </source>
</evidence>
<feature type="transmembrane region" description="Helical" evidence="6">
    <location>
        <begin position="359"/>
        <end position="379"/>
    </location>
</feature>
<dbReference type="PANTHER" id="PTHR22950">
    <property type="entry name" value="AMINO ACID TRANSPORTER"/>
    <property type="match status" value="1"/>
</dbReference>
<comment type="subcellular location">
    <subcellularLocation>
        <location evidence="1">Membrane</location>
        <topology evidence="1">Multi-pass membrane protein</topology>
    </subcellularLocation>
</comment>
<feature type="transmembrane region" description="Helical" evidence="6">
    <location>
        <begin position="205"/>
        <end position="223"/>
    </location>
</feature>
<evidence type="ECO:0000256" key="4">
    <source>
        <dbReference type="ARBA" id="ARBA00023136"/>
    </source>
</evidence>
<feature type="domain" description="Amino acid transporter transmembrane" evidence="7">
    <location>
        <begin position="45"/>
        <end position="436"/>
    </location>
</feature>
<feature type="transmembrane region" description="Helical" evidence="6">
    <location>
        <begin position="317"/>
        <end position="339"/>
    </location>
</feature>
<dbReference type="AlphaFoldDB" id="A0A914WMU9"/>
<dbReference type="GO" id="GO:0015179">
    <property type="term" value="F:L-amino acid transmembrane transporter activity"/>
    <property type="evidence" value="ECO:0007669"/>
    <property type="project" value="TreeGrafter"/>
</dbReference>
<evidence type="ECO:0000256" key="3">
    <source>
        <dbReference type="ARBA" id="ARBA00022989"/>
    </source>
</evidence>
<dbReference type="GO" id="GO:0005774">
    <property type="term" value="C:vacuolar membrane"/>
    <property type="evidence" value="ECO:0007669"/>
    <property type="project" value="TreeGrafter"/>
</dbReference>
<dbReference type="Proteomes" id="UP000887566">
    <property type="component" value="Unplaced"/>
</dbReference>
<keyword evidence="3 6" id="KW-1133">Transmembrane helix</keyword>
<feature type="transmembrane region" description="Helical" evidence="6">
    <location>
        <begin position="178"/>
        <end position="198"/>
    </location>
</feature>
<accession>A0A914WMU9</accession>
<evidence type="ECO:0000256" key="1">
    <source>
        <dbReference type="ARBA" id="ARBA00004141"/>
    </source>
</evidence>
<feature type="transmembrane region" description="Helical" evidence="6">
    <location>
        <begin position="139"/>
        <end position="158"/>
    </location>
</feature>
<evidence type="ECO:0000313" key="8">
    <source>
        <dbReference type="Proteomes" id="UP000887566"/>
    </source>
</evidence>
<reference evidence="9" key="1">
    <citation type="submission" date="2022-11" db="UniProtKB">
        <authorList>
            <consortium name="WormBaseParasite"/>
        </authorList>
    </citation>
    <scope>IDENTIFICATION</scope>
</reference>
<dbReference type="InterPro" id="IPR013057">
    <property type="entry name" value="AA_transpt_TM"/>
</dbReference>
<sequence length="658" mass="72913">MSQINEAEDHYSPISHFPPINDDDENTPLVQSIRFDDRPHNEHSLSPETALIHMMKAMLGTGMLSLPLAFKHSGLWLGLVLLLIICAICLYCMRLLVYAANYVCSRNERETVDYANVMRAAVESGPPWLNTHGYAAKQLVNATMFIAQLGFCCVYFVFMADNLKQFFDENSQIRISQAGWIAMLLIPILGLCSIRHLSELAPLSFITNFMYVIAVSIVAWYLFTDPLPSSSLPAVGNWRSIPLFLGTVMFSFEGVAVVMPIENRMDQPQYFIARNGVLNTACLLVAAIYAVVGFYGYLKFGDAVADTVTLNLPSTAFYQTVKLMFVVCVMVSYPLQFYVPLERIEKFISRKAAPAKQFYYIYGARAGLVLVTCAIAELIPHLALFISLIGSVASTGLALGFPPFIDLLVHYSKRQLTAWVWARNVFLLVFALFGFITANNETVDKEDVVRQCRCGSETEQCFAVLGVSLAICSENCGGILQEIGDPEKLMKCFVDQHAFGELVKTCALKRGGLSCYEEKEAEPPLIHRVNLRKQFEAELNEASKLGAVFRRHPLLKNLTSVIKTMGEYSLCLNNCSNSGRQYGSCFSDDGCQLKKVSTNSLLATVFQCSISVDNGQIVEACYCLVDAGVSIAPLCSIVSLYLDKNDLGSGLEKTSYKP</sequence>